<keyword evidence="4 6" id="KW-0732">Signal</keyword>
<name>A0AAU7QBC9_9GAMM</name>
<dbReference type="GO" id="GO:0051274">
    <property type="term" value="P:beta-glucan biosynthetic process"/>
    <property type="evidence" value="ECO:0007669"/>
    <property type="project" value="TreeGrafter"/>
</dbReference>
<evidence type="ECO:0000259" key="7">
    <source>
        <dbReference type="Pfam" id="PF04349"/>
    </source>
</evidence>
<evidence type="ECO:0000256" key="6">
    <source>
        <dbReference type="SAM" id="SignalP"/>
    </source>
</evidence>
<dbReference type="PIRSF" id="PIRSF006281">
    <property type="entry name" value="MdoG"/>
    <property type="match status" value="1"/>
</dbReference>
<sequence>MERRKFIKASLALAAYCGTTGSAALFMRSALAAGDIADGSAAPFDFSLLQTMAADLSRRPFGGPPAELPKTLADLTPQAYNDIQYDASHSLWHDIDGRQLDVHLFHVGMGFKRRVRMYSVDPGTHQAREIHFRPELFNYHNAGVDTSQLVGRDNLGFAGFKVNKAPELTRRDVVSFLGASYFRAVDSTYQYGLSARGLAIDTYAGQPEEFPDFVAFWFIRPKATDTVFTVYALLDSPSATGAYRFVIDCQAERVVMDIEKHIHPRAAIKQLGITPITSMFSCGTNERRTCDTIHPQIHDSDRLAMWRGNGEWICRPLNNPQKLQFNAYMDENPKGFGLLQLDHDFNDYQDVIGWYNKRPSLWVEPVGDWGKGTVNLMEIPTTGETLDNIVCFWQPAEPIVAGREYTYRYRLYWSGEPPVRSPMARVAATRTGMGGFPEGWAPGEHYPEKWARRFAIDFVGGDIIAAAPKGIEPVINVSAGKIDNIEILFVEPMNGYRILFDWIPDSDKTDPVELRMFLRTGVTALSETWLYQYFPPPPDKRRYVDDRQMS</sequence>
<dbReference type="InterPro" id="IPR014438">
    <property type="entry name" value="Glucan_biosyn_MdoG/MdoD"/>
</dbReference>
<evidence type="ECO:0000256" key="4">
    <source>
        <dbReference type="ARBA" id="ARBA00022729"/>
    </source>
</evidence>
<dbReference type="AlphaFoldDB" id="A0AAU7QBC9"/>
<dbReference type="EMBL" id="CP157947">
    <property type="protein sequence ID" value="XBS70202.1"/>
    <property type="molecule type" value="Genomic_DNA"/>
</dbReference>
<dbReference type="Gene3D" id="2.70.98.10">
    <property type="match status" value="1"/>
</dbReference>
<dbReference type="InterPro" id="IPR014718">
    <property type="entry name" value="GH-type_carb-bd"/>
</dbReference>
<dbReference type="GO" id="GO:0003824">
    <property type="term" value="F:catalytic activity"/>
    <property type="evidence" value="ECO:0007669"/>
    <property type="project" value="InterPro"/>
</dbReference>
<dbReference type="InterPro" id="IPR007444">
    <property type="entry name" value="Glucan_biosyn_MdoG_C"/>
</dbReference>
<proteinExistence type="inferred from homology"/>
<dbReference type="InterPro" id="IPR011013">
    <property type="entry name" value="Gal_mutarotase_sf_dom"/>
</dbReference>
<dbReference type="GO" id="GO:0030288">
    <property type="term" value="C:outer membrane-bounded periplasmic space"/>
    <property type="evidence" value="ECO:0007669"/>
    <property type="project" value="TreeGrafter"/>
</dbReference>
<evidence type="ECO:0000256" key="3">
    <source>
        <dbReference type="ARBA" id="ARBA00009284"/>
    </source>
</evidence>
<dbReference type="GO" id="GO:0030246">
    <property type="term" value="F:carbohydrate binding"/>
    <property type="evidence" value="ECO:0007669"/>
    <property type="project" value="InterPro"/>
</dbReference>
<gene>
    <name evidence="8" type="ORF">ABK905_02665</name>
</gene>
<dbReference type="PANTHER" id="PTHR30504:SF3">
    <property type="entry name" value="GLUCANS BIOSYNTHESIS PROTEIN D"/>
    <property type="match status" value="1"/>
</dbReference>
<feature type="chain" id="PRO_5043761723" evidence="6">
    <location>
        <begin position="33"/>
        <end position="550"/>
    </location>
</feature>
<comment type="subcellular location">
    <subcellularLocation>
        <location evidence="1">Periplasm</location>
    </subcellularLocation>
</comment>
<evidence type="ECO:0000313" key="8">
    <source>
        <dbReference type="EMBL" id="XBS70202.1"/>
    </source>
</evidence>
<dbReference type="SUPFAM" id="SSF74650">
    <property type="entry name" value="Galactose mutarotase-like"/>
    <property type="match status" value="1"/>
</dbReference>
<feature type="domain" description="Glucan biosynthesis periplasmic MdoG C-terminal" evidence="7">
    <location>
        <begin position="44"/>
        <end position="533"/>
    </location>
</feature>
<keyword evidence="5" id="KW-0574">Periplasm</keyword>
<protein>
    <submittedName>
        <fullName evidence="8">Glucan biosynthesis protein</fullName>
    </submittedName>
</protein>
<dbReference type="SUPFAM" id="SSF81296">
    <property type="entry name" value="E set domains"/>
    <property type="match status" value="1"/>
</dbReference>
<dbReference type="Pfam" id="PF04349">
    <property type="entry name" value="MdoG"/>
    <property type="match status" value="1"/>
</dbReference>
<comment type="pathway">
    <text evidence="2">Glycan metabolism; osmoregulated periplasmic glucan (OPG) biosynthesis.</text>
</comment>
<dbReference type="InterPro" id="IPR013783">
    <property type="entry name" value="Ig-like_fold"/>
</dbReference>
<accession>A0AAU7QBC9</accession>
<feature type="signal peptide" evidence="6">
    <location>
        <begin position="1"/>
        <end position="32"/>
    </location>
</feature>
<organism evidence="8">
    <name type="scientific">Acerihabitans sp. KWT182</name>
    <dbReference type="NCBI Taxonomy" id="3157919"/>
    <lineage>
        <taxon>Bacteria</taxon>
        <taxon>Pseudomonadati</taxon>
        <taxon>Pseudomonadota</taxon>
        <taxon>Gammaproteobacteria</taxon>
        <taxon>Enterobacterales</taxon>
        <taxon>Pectobacteriaceae</taxon>
        <taxon>Acerihabitans</taxon>
    </lineage>
</organism>
<reference evidence="8" key="1">
    <citation type="submission" date="2024-06" db="EMBL/GenBank/DDBJ databases">
        <authorList>
            <person name="Coelho C."/>
            <person name="Bento M."/>
            <person name="Garcia E."/>
            <person name="Camelo A."/>
            <person name="Brandao I."/>
            <person name="Espirito Santo C."/>
            <person name="Trovao J."/>
            <person name="Verissimo A."/>
            <person name="Costa J."/>
            <person name="Tiago I."/>
        </authorList>
    </citation>
    <scope>NUCLEOTIDE SEQUENCE</scope>
    <source>
        <strain evidence="8">KWT182</strain>
    </source>
</reference>
<comment type="similarity">
    <text evidence="3">Belongs to the OpgD/OpgG family.</text>
</comment>
<evidence type="ECO:0000256" key="2">
    <source>
        <dbReference type="ARBA" id="ARBA00005001"/>
    </source>
</evidence>
<evidence type="ECO:0000256" key="1">
    <source>
        <dbReference type="ARBA" id="ARBA00004418"/>
    </source>
</evidence>
<dbReference type="Gene3D" id="2.60.40.10">
    <property type="entry name" value="Immunoglobulins"/>
    <property type="match status" value="1"/>
</dbReference>
<evidence type="ECO:0000256" key="5">
    <source>
        <dbReference type="ARBA" id="ARBA00022764"/>
    </source>
</evidence>
<dbReference type="InterPro" id="IPR014756">
    <property type="entry name" value="Ig_E-set"/>
</dbReference>
<dbReference type="PANTHER" id="PTHR30504">
    <property type="entry name" value="GLUCANS BIOSYNTHESIS PROTEIN"/>
    <property type="match status" value="1"/>
</dbReference>